<accession>A0A246GCM9</accession>
<reference evidence="1 2" key="1">
    <citation type="journal article" date="2017" name="Infect. Genet. Evol.">
        <title>Comparative genome analysis of fish pathogen Flavobacterium columnare reveals extensive sequence diversity within the species.</title>
        <authorList>
            <person name="Kayansamruaj P."/>
            <person name="Dong H.T."/>
            <person name="Hirono I."/>
            <person name="Kondo H."/>
            <person name="Senapin S."/>
            <person name="Rodkhum C."/>
        </authorList>
    </citation>
    <scope>NUCLEOTIDE SEQUENCE [LARGE SCALE GENOMIC DNA]</scope>
    <source>
        <strain evidence="1 2">1214</strain>
    </source>
</reference>
<name>A0A246GCM9_9FLAO</name>
<comment type="caution">
    <text evidence="1">The sequence shown here is derived from an EMBL/GenBank/DDBJ whole genome shotgun (WGS) entry which is preliminary data.</text>
</comment>
<organism evidence="1 2">
    <name type="scientific">Flavobacterium columnare</name>
    <dbReference type="NCBI Taxonomy" id="996"/>
    <lineage>
        <taxon>Bacteria</taxon>
        <taxon>Pseudomonadati</taxon>
        <taxon>Bacteroidota</taxon>
        <taxon>Flavobacteriia</taxon>
        <taxon>Flavobacteriales</taxon>
        <taxon>Flavobacteriaceae</taxon>
        <taxon>Flavobacterium</taxon>
    </lineage>
</organism>
<dbReference type="EMBL" id="MTCY01000008">
    <property type="protein sequence ID" value="OWP78862.1"/>
    <property type="molecule type" value="Genomic_DNA"/>
</dbReference>
<dbReference type="Proteomes" id="UP000198034">
    <property type="component" value="Unassembled WGS sequence"/>
</dbReference>
<dbReference type="AlphaFoldDB" id="A0A246GCM9"/>
<evidence type="ECO:0000313" key="1">
    <source>
        <dbReference type="EMBL" id="OWP78862.1"/>
    </source>
</evidence>
<protein>
    <submittedName>
        <fullName evidence="1">Uncharacterized protein</fullName>
    </submittedName>
</protein>
<evidence type="ECO:0000313" key="2">
    <source>
        <dbReference type="Proteomes" id="UP000198034"/>
    </source>
</evidence>
<proteinExistence type="predicted"/>
<gene>
    <name evidence="1" type="ORF">BWK62_04480</name>
</gene>
<sequence length="106" mass="12484">MILLLFIAACQNRTLEKWKEDKEACNGFRSVGITEELFKKIPIQNKTYLFIIDKFGIPDKEHHTSKFNKFLKYTIENNCHIKEKDICILTINIERNKVINFSISCT</sequence>